<feature type="signal peptide" evidence="1">
    <location>
        <begin position="1"/>
        <end position="21"/>
    </location>
</feature>
<evidence type="ECO:0000256" key="1">
    <source>
        <dbReference type="SAM" id="SignalP"/>
    </source>
</evidence>
<organism evidence="2 3">
    <name type="scientific">Pontixanthobacter luteolus</name>
    <dbReference type="NCBI Taxonomy" id="295089"/>
    <lineage>
        <taxon>Bacteria</taxon>
        <taxon>Pseudomonadati</taxon>
        <taxon>Pseudomonadota</taxon>
        <taxon>Alphaproteobacteria</taxon>
        <taxon>Sphingomonadales</taxon>
        <taxon>Erythrobacteraceae</taxon>
        <taxon>Pontixanthobacter</taxon>
    </lineage>
</organism>
<evidence type="ECO:0000313" key="3">
    <source>
        <dbReference type="Proteomes" id="UP000471435"/>
    </source>
</evidence>
<dbReference type="PANTHER" id="PTHR11102:SF160">
    <property type="entry name" value="ERAD-ASSOCIATED E3 UBIQUITIN-PROTEIN LIGASE COMPONENT HRD3"/>
    <property type="match status" value="1"/>
</dbReference>
<evidence type="ECO:0008006" key="4">
    <source>
        <dbReference type="Google" id="ProtNLM"/>
    </source>
</evidence>
<dbReference type="InterPro" id="IPR006597">
    <property type="entry name" value="Sel1-like"/>
</dbReference>
<sequence length="240" mass="26050">MRTAFLGLSLALAALPSCGNAQSQGALISDLKLLASQENAEAIYHLGMAFHTGSGVKKDREKALEYFRKATDLGDPLAAYKLGCYYDGQGYGLVDDDLDLALQHKMVAAEAGYALAQQDVASLLARRGDFESAVVWLERAVDQGWTDAIATYASIHNGAEGVTKDPVKVAAYFRIFISRTDGSANQRRWLKEFEQGLTDEELQATKLIVQSFEPTPSGLTLKALAGQRSAELLVTKRTKT</sequence>
<dbReference type="InterPro" id="IPR011990">
    <property type="entry name" value="TPR-like_helical_dom_sf"/>
</dbReference>
<dbReference type="Pfam" id="PF08238">
    <property type="entry name" value="Sel1"/>
    <property type="match status" value="3"/>
</dbReference>
<dbReference type="Proteomes" id="UP000471435">
    <property type="component" value="Unassembled WGS sequence"/>
</dbReference>
<name>A0A6I4UX42_9SPHN</name>
<proteinExistence type="predicted"/>
<protein>
    <recommendedName>
        <fullName evidence="4">Sel1 repeat family protein</fullName>
    </recommendedName>
</protein>
<gene>
    <name evidence="2" type="ORF">GRI43_03600</name>
</gene>
<evidence type="ECO:0000313" key="2">
    <source>
        <dbReference type="EMBL" id="MXP46479.1"/>
    </source>
</evidence>
<dbReference type="InterPro" id="IPR050767">
    <property type="entry name" value="Sel1_AlgK"/>
</dbReference>
<accession>A0A6I4UX42</accession>
<reference evidence="2 3" key="1">
    <citation type="submission" date="2019-12" db="EMBL/GenBank/DDBJ databases">
        <title>Genomic-based taxomic classification of the family Erythrobacteraceae.</title>
        <authorList>
            <person name="Xu L."/>
        </authorList>
    </citation>
    <scope>NUCLEOTIDE SEQUENCE [LARGE SCALE GENOMIC DNA]</scope>
    <source>
        <strain evidence="2 3">SW-109</strain>
    </source>
</reference>
<dbReference type="OrthoDB" id="9812126at2"/>
<dbReference type="EMBL" id="WTYP01000001">
    <property type="protein sequence ID" value="MXP46479.1"/>
    <property type="molecule type" value="Genomic_DNA"/>
</dbReference>
<keyword evidence="1" id="KW-0732">Signal</keyword>
<dbReference type="PANTHER" id="PTHR11102">
    <property type="entry name" value="SEL-1-LIKE PROTEIN"/>
    <property type="match status" value="1"/>
</dbReference>
<dbReference type="SUPFAM" id="SSF81901">
    <property type="entry name" value="HCP-like"/>
    <property type="match status" value="1"/>
</dbReference>
<keyword evidence="3" id="KW-1185">Reference proteome</keyword>
<feature type="chain" id="PRO_5026138510" description="Sel1 repeat family protein" evidence="1">
    <location>
        <begin position="22"/>
        <end position="240"/>
    </location>
</feature>
<dbReference type="AlphaFoldDB" id="A0A6I4UX42"/>
<dbReference type="SMART" id="SM00671">
    <property type="entry name" value="SEL1"/>
    <property type="match status" value="3"/>
</dbReference>
<comment type="caution">
    <text evidence="2">The sequence shown here is derived from an EMBL/GenBank/DDBJ whole genome shotgun (WGS) entry which is preliminary data.</text>
</comment>
<dbReference type="Gene3D" id="1.25.40.10">
    <property type="entry name" value="Tetratricopeptide repeat domain"/>
    <property type="match status" value="1"/>
</dbReference>
<dbReference type="RefSeq" id="WP_160729707.1">
    <property type="nucleotide sequence ID" value="NZ_WTYP01000001.1"/>
</dbReference>